<sequence length="71" mass="8225">MEEEIRRHLGNQRRQRLDQKHETFQMTQCTPAHVAFNNTYDLDMNVIRSGRFAVKGFTSLARAPHDDGAPL</sequence>
<dbReference type="AlphaFoldDB" id="A0A4C1V6C6"/>
<protein>
    <submittedName>
        <fullName evidence="1">Uncharacterized protein</fullName>
    </submittedName>
</protein>
<proteinExistence type="predicted"/>
<evidence type="ECO:0000313" key="2">
    <source>
        <dbReference type="Proteomes" id="UP000299102"/>
    </source>
</evidence>
<name>A0A4C1V6C6_EUMVA</name>
<comment type="caution">
    <text evidence="1">The sequence shown here is derived from an EMBL/GenBank/DDBJ whole genome shotgun (WGS) entry which is preliminary data.</text>
</comment>
<organism evidence="1 2">
    <name type="scientific">Eumeta variegata</name>
    <name type="common">Bagworm moth</name>
    <name type="synonym">Eumeta japonica</name>
    <dbReference type="NCBI Taxonomy" id="151549"/>
    <lineage>
        <taxon>Eukaryota</taxon>
        <taxon>Metazoa</taxon>
        <taxon>Ecdysozoa</taxon>
        <taxon>Arthropoda</taxon>
        <taxon>Hexapoda</taxon>
        <taxon>Insecta</taxon>
        <taxon>Pterygota</taxon>
        <taxon>Neoptera</taxon>
        <taxon>Endopterygota</taxon>
        <taxon>Lepidoptera</taxon>
        <taxon>Glossata</taxon>
        <taxon>Ditrysia</taxon>
        <taxon>Tineoidea</taxon>
        <taxon>Psychidae</taxon>
        <taxon>Oiketicinae</taxon>
        <taxon>Eumeta</taxon>
    </lineage>
</organism>
<dbReference type="EMBL" id="BGZK01000281">
    <property type="protein sequence ID" value="GBP33946.1"/>
    <property type="molecule type" value="Genomic_DNA"/>
</dbReference>
<reference evidence="1 2" key="1">
    <citation type="journal article" date="2019" name="Commun. Biol.">
        <title>The bagworm genome reveals a unique fibroin gene that provides high tensile strength.</title>
        <authorList>
            <person name="Kono N."/>
            <person name="Nakamura H."/>
            <person name="Ohtoshi R."/>
            <person name="Tomita M."/>
            <person name="Numata K."/>
            <person name="Arakawa K."/>
        </authorList>
    </citation>
    <scope>NUCLEOTIDE SEQUENCE [LARGE SCALE GENOMIC DNA]</scope>
</reference>
<gene>
    <name evidence="1" type="ORF">EVAR_23293_1</name>
</gene>
<keyword evidence="2" id="KW-1185">Reference proteome</keyword>
<evidence type="ECO:0000313" key="1">
    <source>
        <dbReference type="EMBL" id="GBP33946.1"/>
    </source>
</evidence>
<accession>A0A4C1V6C6</accession>
<dbReference type="Proteomes" id="UP000299102">
    <property type="component" value="Unassembled WGS sequence"/>
</dbReference>